<keyword evidence="4" id="KW-0732">Signal</keyword>
<feature type="signal peptide" evidence="4">
    <location>
        <begin position="1"/>
        <end position="19"/>
    </location>
</feature>
<dbReference type="AlphaFoldDB" id="A0A0G4I1U4"/>
<evidence type="ECO:0000256" key="4">
    <source>
        <dbReference type="SAM" id="SignalP"/>
    </source>
</evidence>
<sequence>MFSSLLRAGVVLLLDTARRLFEESEEDVQMPNAAVHESDLEDFLDEEERSYQDPCRTTGTITSLGQLTDVRDQGHAQDLPFNREAGGTCALNSVATHVRLVMWQSGWPPMSIPEHRDLVHVMLLFRPGYEERYPEFSRTQRALQFASDMYGLEHREMHLREVETQLRNGAAVSLSMRWPENSKDWARRYGTGAIPRADLEGMEFSGRHSVIALRITESDGVPCLLIKNSHGIDWGDRGFFGIPVSALKLKCLEVKAYELQSPRRIDTLGSIPQLRWTPDLETIRFSNCPLGDNGVEIVAQALEHLADSEEKGSCEWQVDELEFEGCEIGPRGVKSLFRSFLTMSIKDRLFLTHLSIDGLCDQGLRKVARGLKTLSIFYDLKNLSIGVQLEGGVSKGASKLISVLAAERTKFDSLRIPADLLHALPTDLSGRNGNLCKVNVLSVYDCDIEAIDKIIDLCREGRGQLLRVKKKLSLRMRCSENAEEDAEHIIGCCGEAPFSTLQELCLSQNFFQDTEALLLAEAMEEDFAHLRKLDLQHNQISAEVKERIGTSRVTV</sequence>
<evidence type="ECO:0008006" key="6">
    <source>
        <dbReference type="Google" id="ProtNLM"/>
    </source>
</evidence>
<protein>
    <recommendedName>
        <fullName evidence="6">Peptidase C1A papain C-terminal domain-containing protein</fullName>
    </recommendedName>
</protein>
<keyword evidence="2" id="KW-0963">Cytoplasm</keyword>
<dbReference type="InterPro" id="IPR038765">
    <property type="entry name" value="Papain-like_cys_pep_sf"/>
</dbReference>
<keyword evidence="3" id="KW-0206">Cytoskeleton</keyword>
<comment type="subcellular location">
    <subcellularLocation>
        <location evidence="1">Cytoplasm</location>
        <location evidence="1">Cytoskeleton</location>
    </subcellularLocation>
</comment>
<dbReference type="SMART" id="SM00368">
    <property type="entry name" value="LRR_RI"/>
    <property type="match status" value="2"/>
</dbReference>
<evidence type="ECO:0000256" key="3">
    <source>
        <dbReference type="ARBA" id="ARBA00023212"/>
    </source>
</evidence>
<evidence type="ECO:0000256" key="2">
    <source>
        <dbReference type="ARBA" id="ARBA00022490"/>
    </source>
</evidence>
<dbReference type="PANTHER" id="PTHR24107:SF2">
    <property type="entry name" value="NLR FAMILY CARD DOMAIN CONTAINING 3"/>
    <property type="match status" value="1"/>
</dbReference>
<dbReference type="PANTHER" id="PTHR24107">
    <property type="entry name" value="YNEIN REGULATORY COMPLEX SUBUNIT 5"/>
    <property type="match status" value="1"/>
</dbReference>
<evidence type="ECO:0000256" key="1">
    <source>
        <dbReference type="ARBA" id="ARBA00004245"/>
    </source>
</evidence>
<dbReference type="GO" id="GO:0005856">
    <property type="term" value="C:cytoskeleton"/>
    <property type="evidence" value="ECO:0007669"/>
    <property type="project" value="UniProtKB-SubCell"/>
</dbReference>
<dbReference type="VEuPathDB" id="CryptoDB:Cvel_10216"/>
<reference evidence="5" key="1">
    <citation type="submission" date="2014-11" db="EMBL/GenBank/DDBJ databases">
        <authorList>
            <person name="Otto D Thomas"/>
            <person name="Naeem Raeece"/>
        </authorList>
    </citation>
    <scope>NUCLEOTIDE SEQUENCE</scope>
</reference>
<proteinExistence type="predicted"/>
<dbReference type="Gene3D" id="3.80.10.10">
    <property type="entry name" value="Ribonuclease Inhibitor"/>
    <property type="match status" value="2"/>
</dbReference>
<dbReference type="SUPFAM" id="SSF52047">
    <property type="entry name" value="RNI-like"/>
    <property type="match status" value="1"/>
</dbReference>
<dbReference type="InterPro" id="IPR032675">
    <property type="entry name" value="LRR_dom_sf"/>
</dbReference>
<dbReference type="EMBL" id="CDMZ01004770">
    <property type="protein sequence ID" value="CEM50851.1"/>
    <property type="molecule type" value="Genomic_DNA"/>
</dbReference>
<feature type="chain" id="PRO_5005192486" description="Peptidase C1A papain C-terminal domain-containing protein" evidence="4">
    <location>
        <begin position="20"/>
        <end position="555"/>
    </location>
</feature>
<name>A0A0G4I1U4_9ALVE</name>
<dbReference type="Gene3D" id="3.90.70.10">
    <property type="entry name" value="Cysteine proteinases"/>
    <property type="match status" value="1"/>
</dbReference>
<dbReference type="Pfam" id="PF13516">
    <property type="entry name" value="LRR_6"/>
    <property type="match status" value="1"/>
</dbReference>
<dbReference type="InterPro" id="IPR052410">
    <property type="entry name" value="DRC5"/>
</dbReference>
<gene>
    <name evidence="5" type="ORF">Cvel_10216</name>
</gene>
<evidence type="ECO:0000313" key="5">
    <source>
        <dbReference type="EMBL" id="CEM50851.1"/>
    </source>
</evidence>
<dbReference type="SUPFAM" id="SSF54001">
    <property type="entry name" value="Cysteine proteinases"/>
    <property type="match status" value="1"/>
</dbReference>
<organism evidence="5">
    <name type="scientific">Chromera velia CCMP2878</name>
    <dbReference type="NCBI Taxonomy" id="1169474"/>
    <lineage>
        <taxon>Eukaryota</taxon>
        <taxon>Sar</taxon>
        <taxon>Alveolata</taxon>
        <taxon>Colpodellida</taxon>
        <taxon>Chromeraceae</taxon>
        <taxon>Chromera</taxon>
    </lineage>
</organism>
<accession>A0A0G4I1U4</accession>
<dbReference type="InterPro" id="IPR001611">
    <property type="entry name" value="Leu-rich_rpt"/>
</dbReference>